<feature type="region of interest" description="Disordered" evidence="1">
    <location>
        <begin position="54"/>
        <end position="76"/>
    </location>
</feature>
<dbReference type="Pfam" id="PF07486">
    <property type="entry name" value="Hydrolase_2"/>
    <property type="match status" value="1"/>
</dbReference>
<comment type="caution">
    <text evidence="4">The sequence shown here is derived from an EMBL/GenBank/DDBJ whole genome shotgun (WGS) entry which is preliminary data.</text>
</comment>
<sequence length="398" mass="42374">MIEFDTNRPAYVGSARLPSGERRLASAIGVLIAAAVLILPLLLGTFAPPALSSDSSNAQSRAAASRSLAPPPEAPPPVEPLVLKPIAVDDARAVNDRVPFVAGPIVAARPFKFAGNDIQLDRARDCLAAAMIYEAGDDSDGQRAVGQVVLNRVRHPAFPKTVCGVVFQGSDRQTGCQFTFTCDGALNRRYSDAAWDRARAMAQLELGGLVDKRVGLATHYHTDWVVPYWSDTLDKLAAVETHLFFRWKGGWGTPAAFRSRVNPDEPVVAKLAAYSPAHNPGAALAALDSIETLDQAVAAAAPATTAKVFDNTVFIGAPASATPASLKALALTQCGDRDYCKLFGWTDKTLVPTNGELSAAARKSMAFSYLRDKKSGFERALFDCAAFPSLPKNACMKS</sequence>
<keyword evidence="4" id="KW-0378">Hydrolase</keyword>
<accession>A0A5C6UM88</accession>
<gene>
    <name evidence="4" type="ORF">FSZ31_06115</name>
</gene>
<evidence type="ECO:0000313" key="4">
    <source>
        <dbReference type="EMBL" id="TXC74273.1"/>
    </source>
</evidence>
<dbReference type="GO" id="GO:0016787">
    <property type="term" value="F:hydrolase activity"/>
    <property type="evidence" value="ECO:0007669"/>
    <property type="project" value="UniProtKB-KW"/>
</dbReference>
<dbReference type="RefSeq" id="WP_147122261.1">
    <property type="nucleotide sequence ID" value="NZ_VOPY01000001.1"/>
</dbReference>
<evidence type="ECO:0000259" key="3">
    <source>
        <dbReference type="Pfam" id="PF07486"/>
    </source>
</evidence>
<reference evidence="4 5" key="1">
    <citation type="submission" date="2019-08" db="EMBL/GenBank/DDBJ databases">
        <title>Sphingorhabdus soil sp. nov., isolated from arctic soil.</title>
        <authorList>
            <person name="Liu Y."/>
        </authorList>
    </citation>
    <scope>NUCLEOTIDE SEQUENCE [LARGE SCALE GENOMIC DNA]</scope>
    <source>
        <strain evidence="4 5">D-2Q-5-6</strain>
    </source>
</reference>
<keyword evidence="2" id="KW-1133">Transmembrane helix</keyword>
<keyword evidence="2" id="KW-0472">Membrane</keyword>
<protein>
    <submittedName>
        <fullName evidence="4">Cell wall hydrolase</fullName>
    </submittedName>
</protein>
<evidence type="ECO:0000256" key="2">
    <source>
        <dbReference type="SAM" id="Phobius"/>
    </source>
</evidence>
<dbReference type="InterPro" id="IPR011105">
    <property type="entry name" value="Cell_wall_hydrolase_SleB"/>
</dbReference>
<dbReference type="Proteomes" id="UP000321129">
    <property type="component" value="Unassembled WGS sequence"/>
</dbReference>
<feature type="transmembrane region" description="Helical" evidence="2">
    <location>
        <begin position="24"/>
        <end position="47"/>
    </location>
</feature>
<dbReference type="InterPro" id="IPR042047">
    <property type="entry name" value="SleB_dom1"/>
</dbReference>
<feature type="domain" description="Cell wall hydrolase SleB" evidence="3">
    <location>
        <begin position="136"/>
        <end position="245"/>
    </location>
</feature>
<name>A0A5C6UM88_9SPHN</name>
<dbReference type="EMBL" id="VOPY01000001">
    <property type="protein sequence ID" value="TXC74273.1"/>
    <property type="molecule type" value="Genomic_DNA"/>
</dbReference>
<dbReference type="Gene3D" id="1.10.10.2520">
    <property type="entry name" value="Cell wall hydrolase SleB, domain 1"/>
    <property type="match status" value="1"/>
</dbReference>
<keyword evidence="5" id="KW-1185">Reference proteome</keyword>
<feature type="compositionally biased region" description="Low complexity" evidence="1">
    <location>
        <begin position="54"/>
        <end position="68"/>
    </location>
</feature>
<organism evidence="4 5">
    <name type="scientific">Flavisphingopyxis soli</name>
    <dbReference type="NCBI Taxonomy" id="2601267"/>
    <lineage>
        <taxon>Bacteria</taxon>
        <taxon>Pseudomonadati</taxon>
        <taxon>Pseudomonadota</taxon>
        <taxon>Alphaproteobacteria</taxon>
        <taxon>Sphingomonadales</taxon>
        <taxon>Sphingopyxidaceae</taxon>
        <taxon>Flavisphingopyxis</taxon>
    </lineage>
</organism>
<evidence type="ECO:0000313" key="5">
    <source>
        <dbReference type="Proteomes" id="UP000321129"/>
    </source>
</evidence>
<proteinExistence type="predicted"/>
<dbReference type="OrthoDB" id="9785345at2"/>
<evidence type="ECO:0000256" key="1">
    <source>
        <dbReference type="SAM" id="MobiDB-lite"/>
    </source>
</evidence>
<dbReference type="AlphaFoldDB" id="A0A5C6UM88"/>
<keyword evidence="2" id="KW-0812">Transmembrane</keyword>